<keyword evidence="2" id="KW-1185">Reference proteome</keyword>
<organism evidence="1 2">
    <name type="scientific">Helicobacter mustelae (strain ATCC 43772 / CCUG 25715 / CIP 103759 / LMG 18044 / NCTC 12198 / R85-136P)</name>
    <name type="common">Campylobacter mustelae</name>
    <dbReference type="NCBI Taxonomy" id="679897"/>
    <lineage>
        <taxon>Bacteria</taxon>
        <taxon>Pseudomonadati</taxon>
        <taxon>Campylobacterota</taxon>
        <taxon>Epsilonproteobacteria</taxon>
        <taxon>Campylobacterales</taxon>
        <taxon>Helicobacteraceae</taxon>
        <taxon>Helicobacter</taxon>
    </lineage>
</organism>
<dbReference type="Proteomes" id="UP000001522">
    <property type="component" value="Chromosome"/>
</dbReference>
<dbReference type="STRING" id="679897.HMU12420"/>
<name>D3UJ21_HELM1</name>
<evidence type="ECO:0000313" key="2">
    <source>
        <dbReference type="Proteomes" id="UP000001522"/>
    </source>
</evidence>
<protein>
    <submittedName>
        <fullName evidence="1">Uncharacterized protein</fullName>
    </submittedName>
</protein>
<dbReference type="EMBL" id="FN555004">
    <property type="protein sequence ID" value="CBG40496.1"/>
    <property type="molecule type" value="Genomic_DNA"/>
</dbReference>
<accession>D3UJ21</accession>
<dbReference type="HOGENOM" id="CLU_3062218_0_0_7"/>
<sequence length="53" mass="6307">MAAEILRFGRAMRENQERRAKKMIAENIQEMQPRAPFILVDIHTILEYFLLGF</sequence>
<dbReference type="RefSeq" id="WP_013023564.1">
    <property type="nucleotide sequence ID" value="NC_013949.1"/>
</dbReference>
<evidence type="ECO:0000313" key="1">
    <source>
        <dbReference type="EMBL" id="CBG40496.1"/>
    </source>
</evidence>
<gene>
    <name evidence="1" type="ordered locus">HMU12420</name>
</gene>
<proteinExistence type="predicted"/>
<dbReference type="KEGG" id="hms:HMU12420"/>
<dbReference type="AlphaFoldDB" id="D3UJ21"/>
<reference evidence="1 2" key="1">
    <citation type="journal article" date="2010" name="BMC Genomics">
        <title>Comparative genomics and proteomics of Helicobacter mustelae, an ulcerogenic and carcinogenic gastric pathogen.</title>
        <authorList>
            <person name="O'Toole P.W."/>
            <person name="Snelling W.J."/>
            <person name="Canchaya C."/>
            <person name="Forde B.M."/>
            <person name="Hardie K.R."/>
            <person name="Josenhans C."/>
            <person name="Graham R.L.J."/>
            <person name="McMullan G."/>
            <person name="Parkhill J."/>
            <person name="Belda E."/>
            <person name="Bentley S.D."/>
        </authorList>
    </citation>
    <scope>NUCLEOTIDE SEQUENCE [LARGE SCALE GENOMIC DNA]</scope>
    <source>
        <strain evidence="2">ATCC 43772 / LMG 18044 / NCTC 12198 / 12198</strain>
    </source>
</reference>